<dbReference type="AlphaFoldDB" id="A0AAE1D720"/>
<comment type="caution">
    <text evidence="1">The sequence shown here is derived from an EMBL/GenBank/DDBJ whole genome shotgun (WGS) entry which is preliminary data.</text>
</comment>
<evidence type="ECO:0000313" key="1">
    <source>
        <dbReference type="EMBL" id="KAK3759809.1"/>
    </source>
</evidence>
<evidence type="ECO:0000313" key="2">
    <source>
        <dbReference type="Proteomes" id="UP001283361"/>
    </source>
</evidence>
<dbReference type="EMBL" id="JAWDGP010005075">
    <property type="protein sequence ID" value="KAK3759809.1"/>
    <property type="molecule type" value="Genomic_DNA"/>
</dbReference>
<accession>A0AAE1D720</accession>
<gene>
    <name evidence="1" type="ORF">RRG08_041762</name>
</gene>
<reference evidence="1" key="1">
    <citation type="journal article" date="2023" name="G3 (Bethesda)">
        <title>A reference genome for the long-term kleptoplast-retaining sea slug Elysia crispata morphotype clarki.</title>
        <authorList>
            <person name="Eastman K.E."/>
            <person name="Pendleton A.L."/>
            <person name="Shaikh M.A."/>
            <person name="Suttiyut T."/>
            <person name="Ogas R."/>
            <person name="Tomko P."/>
            <person name="Gavelis G."/>
            <person name="Widhalm J.R."/>
            <person name="Wisecaver J.H."/>
        </authorList>
    </citation>
    <scope>NUCLEOTIDE SEQUENCE</scope>
    <source>
        <strain evidence="1">ECLA1</strain>
    </source>
</reference>
<sequence>MTAYDGRDILHLVPLQDPLPRLAEEPMRRSILIPTREVLTPSNPLNHHVRTRNIHRPLPTLKSRNVDYDAIAGYYL</sequence>
<dbReference type="Proteomes" id="UP001283361">
    <property type="component" value="Unassembled WGS sequence"/>
</dbReference>
<name>A0AAE1D720_9GAST</name>
<proteinExistence type="predicted"/>
<protein>
    <submittedName>
        <fullName evidence="1">Uncharacterized protein</fullName>
    </submittedName>
</protein>
<organism evidence="1 2">
    <name type="scientific">Elysia crispata</name>
    <name type="common">lettuce slug</name>
    <dbReference type="NCBI Taxonomy" id="231223"/>
    <lineage>
        <taxon>Eukaryota</taxon>
        <taxon>Metazoa</taxon>
        <taxon>Spiralia</taxon>
        <taxon>Lophotrochozoa</taxon>
        <taxon>Mollusca</taxon>
        <taxon>Gastropoda</taxon>
        <taxon>Heterobranchia</taxon>
        <taxon>Euthyneura</taxon>
        <taxon>Panpulmonata</taxon>
        <taxon>Sacoglossa</taxon>
        <taxon>Placobranchoidea</taxon>
        <taxon>Plakobranchidae</taxon>
        <taxon>Elysia</taxon>
    </lineage>
</organism>
<keyword evidence="2" id="KW-1185">Reference proteome</keyword>